<keyword evidence="1" id="KW-0677">Repeat</keyword>
<reference evidence="4 5" key="1">
    <citation type="journal article" date="2024" name="IMA Fungus">
        <title>IMA Genome - F19 : A genome assembly and annotation guide to empower mycologists, including annotated draft genome sequences of Ceratocystis pirilliformis, Diaporthe australafricana, Fusarium ophioides, Paecilomyces lecythidis, and Sporothrix stenoceras.</title>
        <authorList>
            <person name="Aylward J."/>
            <person name="Wilson A.M."/>
            <person name="Visagie C.M."/>
            <person name="Spraker J."/>
            <person name="Barnes I."/>
            <person name="Buitendag C."/>
            <person name="Ceriani C."/>
            <person name="Del Mar Angel L."/>
            <person name="du Plessis D."/>
            <person name="Fuchs T."/>
            <person name="Gasser K."/>
            <person name="Kramer D."/>
            <person name="Li W."/>
            <person name="Munsamy K."/>
            <person name="Piso A."/>
            <person name="Price J.L."/>
            <person name="Sonnekus B."/>
            <person name="Thomas C."/>
            <person name="van der Nest A."/>
            <person name="van Dijk A."/>
            <person name="van Heerden A."/>
            <person name="van Vuuren N."/>
            <person name="Yilmaz N."/>
            <person name="Duong T.A."/>
            <person name="van der Merwe N.A."/>
            <person name="Wingfield M.J."/>
            <person name="Wingfield B.D."/>
        </authorList>
    </citation>
    <scope>NUCLEOTIDE SEQUENCE [LARGE SCALE GENOMIC DNA]</scope>
    <source>
        <strain evidence="4 5">CMW 5346</strain>
    </source>
</reference>
<evidence type="ECO:0000256" key="1">
    <source>
        <dbReference type="ARBA" id="ARBA00022737"/>
    </source>
</evidence>
<accession>A0ABR3ZKJ7</accession>
<keyword evidence="5" id="KW-1185">Reference proteome</keyword>
<dbReference type="EMBL" id="JAWCUI010000008">
    <property type="protein sequence ID" value="KAL1900950.1"/>
    <property type="molecule type" value="Genomic_DNA"/>
</dbReference>
<name>A0ABR3ZKJ7_9PEZI</name>
<dbReference type="PANTHER" id="PTHR24126:SF14">
    <property type="entry name" value="ANK_REP_REGION DOMAIN-CONTAINING PROTEIN"/>
    <property type="match status" value="1"/>
</dbReference>
<feature type="repeat" description="ANK" evidence="3">
    <location>
        <begin position="269"/>
        <end position="298"/>
    </location>
</feature>
<comment type="caution">
    <text evidence="4">The sequence shown here is derived from an EMBL/GenBank/DDBJ whole genome shotgun (WGS) entry which is preliminary data.</text>
</comment>
<proteinExistence type="predicted"/>
<evidence type="ECO:0000313" key="4">
    <source>
        <dbReference type="EMBL" id="KAL1900950.1"/>
    </source>
</evidence>
<feature type="repeat" description="ANK" evidence="3">
    <location>
        <begin position="200"/>
        <end position="232"/>
    </location>
</feature>
<gene>
    <name evidence="4" type="ORF">Sste5346_002011</name>
</gene>
<dbReference type="Gene3D" id="1.25.40.20">
    <property type="entry name" value="Ankyrin repeat-containing domain"/>
    <property type="match status" value="1"/>
</dbReference>
<dbReference type="PROSITE" id="PS50088">
    <property type="entry name" value="ANK_REPEAT"/>
    <property type="match status" value="2"/>
</dbReference>
<evidence type="ECO:0000313" key="5">
    <source>
        <dbReference type="Proteomes" id="UP001583186"/>
    </source>
</evidence>
<dbReference type="InterPro" id="IPR036770">
    <property type="entry name" value="Ankyrin_rpt-contain_sf"/>
</dbReference>
<dbReference type="PANTHER" id="PTHR24126">
    <property type="entry name" value="ANKYRIN REPEAT, PH AND SEC7 DOMAIN CONTAINING PROTEIN SECG-RELATED"/>
    <property type="match status" value="1"/>
</dbReference>
<protein>
    <recommendedName>
        <fullName evidence="6">Fungal N-terminal domain-containing protein</fullName>
    </recommendedName>
</protein>
<dbReference type="InterPro" id="IPR002110">
    <property type="entry name" value="Ankyrin_rpt"/>
</dbReference>
<dbReference type="Pfam" id="PF12796">
    <property type="entry name" value="Ank_2"/>
    <property type="match status" value="1"/>
</dbReference>
<keyword evidence="2 3" id="KW-0040">ANK repeat</keyword>
<evidence type="ECO:0008006" key="6">
    <source>
        <dbReference type="Google" id="ProtNLM"/>
    </source>
</evidence>
<dbReference type="Proteomes" id="UP001583186">
    <property type="component" value="Unassembled WGS sequence"/>
</dbReference>
<organism evidence="4 5">
    <name type="scientific">Sporothrix stenoceras</name>
    <dbReference type="NCBI Taxonomy" id="5173"/>
    <lineage>
        <taxon>Eukaryota</taxon>
        <taxon>Fungi</taxon>
        <taxon>Dikarya</taxon>
        <taxon>Ascomycota</taxon>
        <taxon>Pezizomycotina</taxon>
        <taxon>Sordariomycetes</taxon>
        <taxon>Sordariomycetidae</taxon>
        <taxon>Ophiostomatales</taxon>
        <taxon>Ophiostomataceae</taxon>
        <taxon>Sporothrix</taxon>
    </lineage>
</organism>
<evidence type="ECO:0000256" key="2">
    <source>
        <dbReference type="ARBA" id="ARBA00023043"/>
    </source>
</evidence>
<dbReference type="SMART" id="SM00248">
    <property type="entry name" value="ANK"/>
    <property type="match status" value="3"/>
</dbReference>
<evidence type="ECO:0000256" key="3">
    <source>
        <dbReference type="PROSITE-ProRule" id="PRU00023"/>
    </source>
</evidence>
<dbReference type="SUPFAM" id="SSF48403">
    <property type="entry name" value="Ankyrin repeat"/>
    <property type="match status" value="1"/>
</dbReference>
<sequence>MDVAASIAGIVSLGIQVTQSLVDYYTAYNSREADVAYTAKKLNRLLDMLKNLCSLFGDRKFLPDEQDLLKTIESAIQDCKECIDELQSQWRKFKDNSTSGIRAKARTAARKLEYPFRRSTLEALDEAVNEIAFHLSLALQILQQDTIDRVQNDTEEIKTMLELVRANQISSDIHETYERMLFNISGESKEGADVNAQGGRYGNALQAASAGGHEKILQLLLGKGVDVNTQGGFYGNALQAASAGGHEKILQLLLGKGVDVNTQGGFYGNALQAASVEGHEKIVQLLLGKGADAKARSGL</sequence>